<feature type="domain" description="Protein kinase" evidence="18">
    <location>
        <begin position="1375"/>
        <end position="1674"/>
    </location>
</feature>
<dbReference type="InterPro" id="IPR000719">
    <property type="entry name" value="Prot_kinase_dom"/>
</dbReference>
<dbReference type="EMBL" id="JAHUZN010000011">
    <property type="protein sequence ID" value="KAG8479024.1"/>
    <property type="molecule type" value="Genomic_DNA"/>
</dbReference>
<dbReference type="InterPro" id="IPR011009">
    <property type="entry name" value="Kinase-like_dom_sf"/>
</dbReference>
<dbReference type="CDD" id="cd14066">
    <property type="entry name" value="STKc_IRAK"/>
    <property type="match status" value="1"/>
</dbReference>
<dbReference type="InterPro" id="IPR033467">
    <property type="entry name" value="Tesmin/TSO1-like_CXC"/>
</dbReference>
<dbReference type="PANTHER" id="PTHR27003:SF330">
    <property type="entry name" value="PROTEIN KINASE DOMAIN-CONTAINING PROTEIN"/>
    <property type="match status" value="1"/>
</dbReference>
<dbReference type="PANTHER" id="PTHR27003">
    <property type="entry name" value="OS07G0166700 PROTEIN"/>
    <property type="match status" value="1"/>
</dbReference>
<dbReference type="Proteomes" id="UP000701853">
    <property type="component" value="Chromosome 11"/>
</dbReference>
<dbReference type="FunFam" id="1.10.510.10:FF:000252">
    <property type="entry name" value="Receptor-like protein kinase FERONIA"/>
    <property type="match status" value="1"/>
</dbReference>
<keyword evidence="9" id="KW-0418">Kinase</keyword>
<evidence type="ECO:0000313" key="21">
    <source>
        <dbReference type="Proteomes" id="UP000701853"/>
    </source>
</evidence>
<evidence type="ECO:0000256" key="14">
    <source>
        <dbReference type="ARBA" id="ARBA00023242"/>
    </source>
</evidence>
<evidence type="ECO:0000259" key="18">
    <source>
        <dbReference type="PROSITE" id="PS50011"/>
    </source>
</evidence>
<dbReference type="GO" id="GO:0004714">
    <property type="term" value="F:transmembrane receptor protein tyrosine kinase activity"/>
    <property type="evidence" value="ECO:0007669"/>
    <property type="project" value="InterPro"/>
</dbReference>
<comment type="similarity">
    <text evidence="3">Belongs to the lin-54 family.</text>
</comment>
<dbReference type="InterPro" id="IPR008271">
    <property type="entry name" value="Ser/Thr_kinase_AS"/>
</dbReference>
<keyword evidence="7" id="KW-0732">Signal</keyword>
<dbReference type="GO" id="GO:0005524">
    <property type="term" value="F:ATP binding"/>
    <property type="evidence" value="ECO:0007669"/>
    <property type="project" value="UniProtKB-UniRule"/>
</dbReference>
<evidence type="ECO:0000256" key="1">
    <source>
        <dbReference type="ARBA" id="ARBA00004123"/>
    </source>
</evidence>
<keyword evidence="10 15" id="KW-0067">ATP-binding</keyword>
<dbReference type="GO" id="GO:0010038">
    <property type="term" value="P:response to metal ion"/>
    <property type="evidence" value="ECO:0007669"/>
    <property type="project" value="UniProtKB-ARBA"/>
</dbReference>
<evidence type="ECO:0000313" key="20">
    <source>
        <dbReference type="EMBL" id="KAG8479024.1"/>
    </source>
</evidence>
<feature type="domain" description="Protein kinase" evidence="18">
    <location>
        <begin position="506"/>
        <end position="790"/>
    </location>
</feature>
<dbReference type="FunFam" id="3.30.200.20:FF:000039">
    <property type="entry name" value="receptor-like protein kinase FERONIA"/>
    <property type="match status" value="1"/>
</dbReference>
<keyword evidence="5" id="KW-0808">Transferase</keyword>
<feature type="compositionally biased region" description="Polar residues" evidence="16">
    <location>
        <begin position="937"/>
        <end position="955"/>
    </location>
</feature>
<dbReference type="InterPro" id="IPR017441">
    <property type="entry name" value="Protein_kinase_ATP_BS"/>
</dbReference>
<organism evidence="20 21">
    <name type="scientific">Gossypium anomalum</name>
    <dbReference type="NCBI Taxonomy" id="47600"/>
    <lineage>
        <taxon>Eukaryota</taxon>
        <taxon>Viridiplantae</taxon>
        <taxon>Streptophyta</taxon>
        <taxon>Embryophyta</taxon>
        <taxon>Tracheophyta</taxon>
        <taxon>Spermatophyta</taxon>
        <taxon>Magnoliopsida</taxon>
        <taxon>eudicotyledons</taxon>
        <taxon>Gunneridae</taxon>
        <taxon>Pentapetalae</taxon>
        <taxon>rosids</taxon>
        <taxon>malvids</taxon>
        <taxon>Malvales</taxon>
        <taxon>Malvaceae</taxon>
        <taxon>Malvoideae</taxon>
        <taxon>Gossypium</taxon>
    </lineage>
</organism>
<dbReference type="SMART" id="SM00220">
    <property type="entry name" value="S_TKc"/>
    <property type="match status" value="1"/>
</dbReference>
<dbReference type="GO" id="GO:0009506">
    <property type="term" value="C:plasmodesma"/>
    <property type="evidence" value="ECO:0007669"/>
    <property type="project" value="TreeGrafter"/>
</dbReference>
<dbReference type="PROSITE" id="PS50011">
    <property type="entry name" value="PROTEIN_KINASE_DOM"/>
    <property type="match status" value="2"/>
</dbReference>
<feature type="compositionally biased region" description="Low complexity" evidence="16">
    <location>
        <begin position="961"/>
        <end position="971"/>
    </location>
</feature>
<keyword evidence="4" id="KW-0723">Serine/threonine-protein kinase</keyword>
<comment type="subcellular location">
    <subcellularLocation>
        <location evidence="2">Membrane</location>
        <topology evidence="2">Single-pass type I membrane protein</topology>
    </subcellularLocation>
    <subcellularLocation>
        <location evidence="1">Nucleus</location>
    </subcellularLocation>
</comment>
<evidence type="ECO:0008006" key="22">
    <source>
        <dbReference type="Google" id="ProtNLM"/>
    </source>
</evidence>
<dbReference type="Gene3D" id="1.10.510.10">
    <property type="entry name" value="Transferase(Phosphotransferase) domain 1"/>
    <property type="match status" value="2"/>
</dbReference>
<feature type="binding site" evidence="15">
    <location>
        <position position="535"/>
    </location>
    <ligand>
        <name>ATP</name>
        <dbReference type="ChEBI" id="CHEBI:30616"/>
    </ligand>
</feature>
<keyword evidence="14" id="KW-0539">Nucleus</keyword>
<dbReference type="Pfam" id="PF12819">
    <property type="entry name" value="Malectin_like"/>
    <property type="match status" value="1"/>
</dbReference>
<dbReference type="InterPro" id="IPR024788">
    <property type="entry name" value="Malectin-like_Carb-bd_dom"/>
</dbReference>
<evidence type="ECO:0000256" key="15">
    <source>
        <dbReference type="PROSITE-ProRule" id="PRU10141"/>
    </source>
</evidence>
<evidence type="ECO:0000256" key="6">
    <source>
        <dbReference type="ARBA" id="ARBA00022692"/>
    </source>
</evidence>
<dbReference type="PROSITE" id="PS00107">
    <property type="entry name" value="PROTEIN_KINASE_ATP"/>
    <property type="match status" value="1"/>
</dbReference>
<gene>
    <name evidence="20" type="ORF">CXB51_028908</name>
</gene>
<dbReference type="InterPro" id="IPR045272">
    <property type="entry name" value="ANXUR1/2-like"/>
</dbReference>
<evidence type="ECO:0000256" key="13">
    <source>
        <dbReference type="ARBA" id="ARBA00023180"/>
    </source>
</evidence>
<dbReference type="Gene3D" id="2.60.120.430">
    <property type="entry name" value="Galactose-binding lectin"/>
    <property type="match status" value="2"/>
</dbReference>
<dbReference type="InterPro" id="IPR005172">
    <property type="entry name" value="CRC"/>
</dbReference>
<evidence type="ECO:0000256" key="2">
    <source>
        <dbReference type="ARBA" id="ARBA00004479"/>
    </source>
</evidence>
<keyword evidence="21" id="KW-1185">Reference proteome</keyword>
<dbReference type="FunFam" id="2.60.120.430:FF:000007">
    <property type="entry name" value="FERONIA receptor-like kinase"/>
    <property type="match status" value="1"/>
</dbReference>
<evidence type="ECO:0000256" key="4">
    <source>
        <dbReference type="ARBA" id="ARBA00022527"/>
    </source>
</evidence>
<name>A0A8J5Y7X7_9ROSI</name>
<protein>
    <recommendedName>
        <fullName evidence="22">Protein kinase domain-containing protein</fullName>
    </recommendedName>
</protein>
<keyword evidence="13" id="KW-0325">Glycoprotein</keyword>
<dbReference type="PROSITE" id="PS51634">
    <property type="entry name" value="CRC"/>
    <property type="match status" value="1"/>
</dbReference>
<dbReference type="Gene3D" id="3.30.200.20">
    <property type="entry name" value="Phosphorylase Kinase, domain 1"/>
    <property type="match status" value="1"/>
</dbReference>
<keyword evidence="11 17" id="KW-1133">Transmembrane helix</keyword>
<keyword evidence="6 17" id="KW-0812">Transmembrane</keyword>
<evidence type="ECO:0000256" key="16">
    <source>
        <dbReference type="SAM" id="MobiDB-lite"/>
    </source>
</evidence>
<keyword evidence="12 17" id="KW-0472">Membrane</keyword>
<evidence type="ECO:0000256" key="3">
    <source>
        <dbReference type="ARBA" id="ARBA00007267"/>
    </source>
</evidence>
<keyword evidence="8 15" id="KW-0547">Nucleotide-binding</keyword>
<dbReference type="SMART" id="SM01114">
    <property type="entry name" value="CXC"/>
    <property type="match status" value="2"/>
</dbReference>
<evidence type="ECO:0000256" key="11">
    <source>
        <dbReference type="ARBA" id="ARBA00022989"/>
    </source>
</evidence>
<evidence type="ECO:0000256" key="9">
    <source>
        <dbReference type="ARBA" id="ARBA00022777"/>
    </source>
</evidence>
<evidence type="ECO:0000256" key="7">
    <source>
        <dbReference type="ARBA" id="ARBA00022729"/>
    </source>
</evidence>
<evidence type="ECO:0000259" key="19">
    <source>
        <dbReference type="PROSITE" id="PS51634"/>
    </source>
</evidence>
<proteinExistence type="inferred from homology"/>
<dbReference type="Pfam" id="PF03638">
    <property type="entry name" value="TCR"/>
    <property type="match status" value="1"/>
</dbReference>
<feature type="domain" description="CRC" evidence="19">
    <location>
        <begin position="1250"/>
        <end position="1391"/>
    </location>
</feature>
<dbReference type="GO" id="GO:0005634">
    <property type="term" value="C:nucleus"/>
    <property type="evidence" value="ECO:0007669"/>
    <property type="project" value="UniProtKB-SubCell"/>
</dbReference>
<evidence type="ECO:0000256" key="17">
    <source>
        <dbReference type="SAM" id="Phobius"/>
    </source>
</evidence>
<dbReference type="FunFam" id="2.60.120.430:FF:000003">
    <property type="entry name" value="FERONIA receptor-like kinase"/>
    <property type="match status" value="1"/>
</dbReference>
<comment type="caution">
    <text evidence="20">The sequence shown here is derived from an EMBL/GenBank/DDBJ whole genome shotgun (WGS) entry which is preliminary data.</text>
</comment>
<accession>A0A8J5Y7X7</accession>
<dbReference type="InterPro" id="IPR001245">
    <property type="entry name" value="Ser-Thr/Tyr_kinase_cat_dom"/>
</dbReference>
<sequence>MSKKNQNTVRSRMPSMFGMLSFCSFLFITHNNSLVAISVEVASSYEPTDILILDCSSSDLPFLIDRDDIGSLHVPRTNFSVVSKYYALAPVYRRKPQPCIHKKPFTYTFLVSSGPKFIRLHFNPFSFSGFHMSKALFSVSAAHFTLLKTSNASYSKLQLHDSYTVKEFCIDVGVGVLNVTFTPSPDVSDAFAFVNKIEVVSMPSNLYIQEAVLLPLIGQASSYYIKNSKALEMMHRLNIGGEFIPALEDTGMFRKWIPDASFLTTDGSNSGIVISDVQIKQSSRIPAYVGPKQVYASARTVVADGSNQSKATWLLPVDSGFYYLVRLHFCEISNEAKGVGYRVFHVYIKDQTAEDQADIFLWSHGAGIPVYRDYIVNFSEHTKRRKNLSLSIHNGNGSIRTFKPAILNGLEIFKLSDSNNSLAGPFSFGMAKYSNPWRKEGASYKALKICAQIMICILFLFYLPTLWQIVAAIDWKGQRKAFMQSQSSDHCQNFTFDEVKVATNNFSDALLLGAGGYGKVYKGSINSGTNLVAIKRANPYSHQGLNEFQTEIFLLSQLRHRHIVSLIGCCKERKEMILVYDYMANGTLRDHLYKMTRPPLSWTRRLTICIGAARGLHYLHTGSKHSIIHRDVKSTNILLDQNWVAKVSDFGLSKIGPNMLTQSNTHVTTMVKGSFGYLDPEYYKRQKLTEKSDVYSFGVVLFEVLCARPAVLQLTENMEEEQEKVNLAEWVMHCYQSGRVDQIIDPYLQGKIDPTSLRTFTDIARKCLGEKGSERPTMGEVLWNLEQAWLQQQESDCFQNDGNYGVADRTTANGLSVIVDVDGVPLHGASDPTPGVDLAKLESQSPSNVDSLKEKKQQLENLQKQKVLEILMESSRNAIEASSPATSSPEKESTHATSPPEKVTTPATSPPEKETTPATSPPGKETTPVTFPPEKVTTPSTSPLEKVTTTATATSPPEKVTTPATATSPPAKETIPATSPSEKVTTSEKKSPVSEFLNGLSPIMPSRARASLRNQRLSEFSFTSISSLVNSPPLNVHQRPICLSFVESQLITLLITKDCFVYADRDEIGGSSSNGHNQEDSMIKNGEYWAPHDETRGACFNASEVTTEKTKDNANDGVVEISGDERWRRMLDFSSKNISEHVESDEFLEHVSQGFDSQPTFLGGNQGMSIPLPSYILPLNHHPFISPAEGVVPLNHHPLISPAGRVSDHVDSDHHGGRVPEKMEDSQEMSFLHLLRSKQFADRVDQQSKSQRNIPSEESSLETLQLHKIQIYCECFAAGIYCENCACQNCLNNPNYDDTVLDTRQQIELRNPLAFASPVVFPSNDSPNVTGHGNLMNAGSPRHRRGCKCKRIKCLKKYCDCYRSDALPYATVTIVTILLARSQGDTKSMFRSHEMLNTTQVMSDSTLVGTANQFSSVWEKLADKNHLTVSAHPRSRAHEMRDCQNSTNILLDPNWVAKVSDFGLSKIGPNVVAIKRANPCSHQGLNGFQTEIFLPSQLRHRHIVSLIGCCKERKEMILVYDYMANGTLHDHLYKMKKPSLSWTQRPTICIGAARGLHYLHTGSKHSIIHHDVKRRVDQFIDPYLQGKIDPTSLRTFTDIARKCLGEKGSERPMMGEVLWNLEQAWLQQQESDFFQNDGNYGVADKKTADGLSVIVDVDGVPLHGASDPTPGVEF</sequence>
<evidence type="ECO:0000256" key="10">
    <source>
        <dbReference type="ARBA" id="ARBA00022840"/>
    </source>
</evidence>
<reference evidence="20 21" key="1">
    <citation type="journal article" date="2021" name="bioRxiv">
        <title>The Gossypium anomalum genome as a resource for cotton improvement and evolutionary analysis of hybrid incompatibility.</title>
        <authorList>
            <person name="Grover C.E."/>
            <person name="Yuan D."/>
            <person name="Arick M.A."/>
            <person name="Miller E.R."/>
            <person name="Hu G."/>
            <person name="Peterson D.G."/>
            <person name="Wendel J.F."/>
            <person name="Udall J.A."/>
        </authorList>
    </citation>
    <scope>NUCLEOTIDE SEQUENCE [LARGE SCALE GENOMIC DNA]</scope>
    <source>
        <strain evidence="20">JFW-Udall</strain>
        <tissue evidence="20">Leaf</tissue>
    </source>
</reference>
<feature type="transmembrane region" description="Helical" evidence="17">
    <location>
        <begin position="451"/>
        <end position="473"/>
    </location>
</feature>
<dbReference type="GO" id="GO:0004674">
    <property type="term" value="F:protein serine/threonine kinase activity"/>
    <property type="evidence" value="ECO:0007669"/>
    <property type="project" value="UniProtKB-KW"/>
</dbReference>
<dbReference type="PROSITE" id="PS00108">
    <property type="entry name" value="PROTEIN_KINASE_ST"/>
    <property type="match status" value="1"/>
</dbReference>
<evidence type="ECO:0000256" key="12">
    <source>
        <dbReference type="ARBA" id="ARBA00023136"/>
    </source>
</evidence>
<evidence type="ECO:0000256" key="5">
    <source>
        <dbReference type="ARBA" id="ARBA00022679"/>
    </source>
</evidence>
<evidence type="ECO:0000256" key="8">
    <source>
        <dbReference type="ARBA" id="ARBA00022741"/>
    </source>
</evidence>
<feature type="region of interest" description="Disordered" evidence="16">
    <location>
        <begin position="877"/>
        <end position="998"/>
    </location>
</feature>
<feature type="region of interest" description="Disordered" evidence="16">
    <location>
        <begin position="826"/>
        <end position="855"/>
    </location>
</feature>
<dbReference type="Pfam" id="PF07714">
    <property type="entry name" value="PK_Tyr_Ser-Thr"/>
    <property type="match status" value="2"/>
</dbReference>
<dbReference type="SUPFAM" id="SSF56112">
    <property type="entry name" value="Protein kinase-like (PK-like)"/>
    <property type="match status" value="2"/>
</dbReference>
<dbReference type="OrthoDB" id="1564388at2759"/>
<dbReference type="GO" id="GO:0005886">
    <property type="term" value="C:plasma membrane"/>
    <property type="evidence" value="ECO:0007669"/>
    <property type="project" value="TreeGrafter"/>
</dbReference>